<organism evidence="15 16">
    <name type="scientific">Sphingomonas endophytica</name>
    <dbReference type="NCBI Taxonomy" id="869719"/>
    <lineage>
        <taxon>Bacteria</taxon>
        <taxon>Pseudomonadati</taxon>
        <taxon>Pseudomonadota</taxon>
        <taxon>Alphaproteobacteria</taxon>
        <taxon>Sphingomonadales</taxon>
        <taxon>Sphingomonadaceae</taxon>
        <taxon>Sphingomonas</taxon>
    </lineage>
</organism>
<dbReference type="InterPro" id="IPR000531">
    <property type="entry name" value="Beta-barrel_TonB"/>
</dbReference>
<evidence type="ECO:0000256" key="3">
    <source>
        <dbReference type="ARBA" id="ARBA00022448"/>
    </source>
</evidence>
<reference evidence="15 16" key="2">
    <citation type="submission" date="2020-08" db="EMBL/GenBank/DDBJ databases">
        <authorList>
            <person name="Partida-Martinez L."/>
            <person name="Huntemann M."/>
            <person name="Clum A."/>
            <person name="Wang J."/>
            <person name="Palaniappan K."/>
            <person name="Ritter S."/>
            <person name="Chen I.-M."/>
            <person name="Stamatis D."/>
            <person name="Reddy T."/>
            <person name="O'Malley R."/>
            <person name="Daum C."/>
            <person name="Shapiro N."/>
            <person name="Ivanova N."/>
            <person name="Kyrpides N."/>
            <person name="Woyke T."/>
        </authorList>
    </citation>
    <scope>NUCLEOTIDE SEQUENCE [LARGE SCALE GENOMIC DNA]</scope>
    <source>
        <strain evidence="15 16">AS3.13</strain>
    </source>
</reference>
<gene>
    <name evidence="15" type="ORF">F4693_002255</name>
</gene>
<keyword evidence="3 10" id="KW-0813">Transport</keyword>
<name>A0A7X0JEG8_9SPHN</name>
<keyword evidence="7 10" id="KW-0472">Membrane</keyword>
<dbReference type="GO" id="GO:0009279">
    <property type="term" value="C:cell outer membrane"/>
    <property type="evidence" value="ECO:0007669"/>
    <property type="project" value="UniProtKB-SubCell"/>
</dbReference>
<evidence type="ECO:0000256" key="12">
    <source>
        <dbReference type="SAM" id="SignalP"/>
    </source>
</evidence>
<keyword evidence="8 15" id="KW-0675">Receptor</keyword>
<keyword evidence="12" id="KW-0732">Signal</keyword>
<dbReference type="Pfam" id="PF00593">
    <property type="entry name" value="TonB_dep_Rec_b-barrel"/>
    <property type="match status" value="1"/>
</dbReference>
<reference evidence="15 16" key="1">
    <citation type="submission" date="2020-08" db="EMBL/GenBank/DDBJ databases">
        <title>The Agave Microbiome: Exploring the role of microbial communities in plant adaptations to desert environments.</title>
        <authorList>
            <person name="Partida-Martinez L.P."/>
        </authorList>
    </citation>
    <scope>NUCLEOTIDE SEQUENCE [LARGE SCALE GENOMIC DNA]</scope>
    <source>
        <strain evidence="15 16">AS3.13</strain>
    </source>
</reference>
<keyword evidence="9 10" id="KW-0998">Cell outer membrane</keyword>
<evidence type="ECO:0000256" key="1">
    <source>
        <dbReference type="ARBA" id="ARBA00004571"/>
    </source>
</evidence>
<feature type="domain" description="TonB-dependent receptor plug" evidence="14">
    <location>
        <begin position="60"/>
        <end position="159"/>
    </location>
</feature>
<keyword evidence="6 11" id="KW-0798">TonB box</keyword>
<dbReference type="SUPFAM" id="SSF56935">
    <property type="entry name" value="Porins"/>
    <property type="match status" value="1"/>
</dbReference>
<evidence type="ECO:0000313" key="16">
    <source>
        <dbReference type="Proteomes" id="UP000522313"/>
    </source>
</evidence>
<dbReference type="RefSeq" id="WP_184505984.1">
    <property type="nucleotide sequence ID" value="NZ_JACHBT010000011.1"/>
</dbReference>
<proteinExistence type="inferred from homology"/>
<dbReference type="InterPro" id="IPR037066">
    <property type="entry name" value="Plug_dom_sf"/>
</dbReference>
<dbReference type="GO" id="GO:0015344">
    <property type="term" value="F:siderophore uptake transmembrane transporter activity"/>
    <property type="evidence" value="ECO:0007669"/>
    <property type="project" value="TreeGrafter"/>
</dbReference>
<dbReference type="InterPro" id="IPR036942">
    <property type="entry name" value="Beta-barrel_TonB_sf"/>
</dbReference>
<dbReference type="PANTHER" id="PTHR32552:SF82">
    <property type="entry name" value="FCUA PROTEIN"/>
    <property type="match status" value="1"/>
</dbReference>
<dbReference type="PROSITE" id="PS52016">
    <property type="entry name" value="TONB_DEPENDENT_REC_3"/>
    <property type="match status" value="1"/>
</dbReference>
<evidence type="ECO:0000259" key="13">
    <source>
        <dbReference type="Pfam" id="PF00593"/>
    </source>
</evidence>
<dbReference type="AlphaFoldDB" id="A0A7X0JEG8"/>
<dbReference type="Gene3D" id="2.40.170.20">
    <property type="entry name" value="TonB-dependent receptor, beta-barrel domain"/>
    <property type="match status" value="1"/>
</dbReference>
<evidence type="ECO:0000256" key="11">
    <source>
        <dbReference type="RuleBase" id="RU003357"/>
    </source>
</evidence>
<evidence type="ECO:0000256" key="10">
    <source>
        <dbReference type="PROSITE-ProRule" id="PRU01360"/>
    </source>
</evidence>
<evidence type="ECO:0000256" key="2">
    <source>
        <dbReference type="ARBA" id="ARBA00009810"/>
    </source>
</evidence>
<evidence type="ECO:0000256" key="5">
    <source>
        <dbReference type="ARBA" id="ARBA00022692"/>
    </source>
</evidence>
<dbReference type="Proteomes" id="UP000522313">
    <property type="component" value="Unassembled WGS sequence"/>
</dbReference>
<evidence type="ECO:0000256" key="6">
    <source>
        <dbReference type="ARBA" id="ARBA00023077"/>
    </source>
</evidence>
<feature type="domain" description="TonB-dependent receptor-like beta-barrel" evidence="13">
    <location>
        <begin position="256"/>
        <end position="669"/>
    </location>
</feature>
<comment type="caution">
    <text evidence="15">The sequence shown here is derived from an EMBL/GenBank/DDBJ whole genome shotgun (WGS) entry which is preliminary data.</text>
</comment>
<evidence type="ECO:0000256" key="4">
    <source>
        <dbReference type="ARBA" id="ARBA00022452"/>
    </source>
</evidence>
<dbReference type="InterPro" id="IPR012910">
    <property type="entry name" value="Plug_dom"/>
</dbReference>
<keyword evidence="4 10" id="KW-1134">Transmembrane beta strand</keyword>
<dbReference type="InterPro" id="IPR039426">
    <property type="entry name" value="TonB-dep_rcpt-like"/>
</dbReference>
<keyword evidence="5 10" id="KW-0812">Transmembrane</keyword>
<comment type="similarity">
    <text evidence="2 10 11">Belongs to the TonB-dependent receptor family.</text>
</comment>
<dbReference type="PANTHER" id="PTHR32552">
    <property type="entry name" value="FERRICHROME IRON RECEPTOR-RELATED"/>
    <property type="match status" value="1"/>
</dbReference>
<evidence type="ECO:0000256" key="9">
    <source>
        <dbReference type="ARBA" id="ARBA00023237"/>
    </source>
</evidence>
<evidence type="ECO:0000313" key="15">
    <source>
        <dbReference type="EMBL" id="MBB6505267.1"/>
    </source>
</evidence>
<dbReference type="InterPro" id="IPR010105">
    <property type="entry name" value="TonB_sidphr_rcpt"/>
</dbReference>
<dbReference type="GO" id="GO:0015891">
    <property type="term" value="P:siderophore transport"/>
    <property type="evidence" value="ECO:0007669"/>
    <property type="project" value="InterPro"/>
</dbReference>
<dbReference type="EMBL" id="JACHBT010000011">
    <property type="protein sequence ID" value="MBB6505267.1"/>
    <property type="molecule type" value="Genomic_DNA"/>
</dbReference>
<dbReference type="Gene3D" id="2.170.130.10">
    <property type="entry name" value="TonB-dependent receptor, plug domain"/>
    <property type="match status" value="1"/>
</dbReference>
<accession>A0A7X0JEG8</accession>
<dbReference type="Pfam" id="PF07715">
    <property type="entry name" value="Plug"/>
    <property type="match status" value="1"/>
</dbReference>
<evidence type="ECO:0000259" key="14">
    <source>
        <dbReference type="Pfam" id="PF07715"/>
    </source>
</evidence>
<protein>
    <submittedName>
        <fullName evidence="15">Iron complex outermembrane receptor protein</fullName>
    </submittedName>
</protein>
<evidence type="ECO:0000256" key="7">
    <source>
        <dbReference type="ARBA" id="ARBA00023136"/>
    </source>
</evidence>
<evidence type="ECO:0000256" key="8">
    <source>
        <dbReference type="ARBA" id="ARBA00023170"/>
    </source>
</evidence>
<sequence length="699" mass="75881">MTFARWLALPGLVLAQPVVAQAVTDTASSTTDKPPTDIVVNGHAEHERAAGGALGTRAIIDTPFSVTAVSAEEIADRQVKSLARVFSQDASVVANGDTYTFNSYSQTVRGIPLDDYNSYRINGDPFYMTTVELPLESFETVQLLKGASGFLYGFNAPGGLIDYRTKRSTPDAFASADVGFSSDTIVSQHVDLGGPIGAGVGYRLNATHEQGETYSGSHVLRYSASLGLDAHLTDALLWTGDVIYQDRRIRGGTQDFYITDPDAYGASHLPRPVSGRTNLAAYPDLFFNSHVFYGATGLRWSAAPNWTVRADYSNSLDWRSYKSEWMSLTSPAGDYRPLLSTNPRSWSRYNQVQLDIEGRFATGAVQHQLTFGGNWQGLNKYLPLSRVSTLVGNENLYAPVVPIAYPTAFTGGVYHNYHSTQRGAFASDTLTLGKVSLIAGARMTRFSEDQLGKTGVRKNYTKTPVTPVAALLYHPWPAATLYVSYVQALESGTTVPDTYANARETLPPVRSEQLEAGVKLERARWSLSAAAYRIARGAQYPNAANVYVSDGEQRYEGIEAEGRIALPLGLSIKDSVAIERAVYRKTDPLLQGKAVEGVPGLKDTVQLTEQPLALPALKATLEAQHGTSLWGNDVNTFRVPAVTLVNARVSYVLDAGGTPVTLRAEFDNLADRASWGFLGSGYVFVQPPRTVLLNASVRI</sequence>
<dbReference type="GO" id="GO:0038023">
    <property type="term" value="F:signaling receptor activity"/>
    <property type="evidence" value="ECO:0007669"/>
    <property type="project" value="InterPro"/>
</dbReference>
<feature type="signal peptide" evidence="12">
    <location>
        <begin position="1"/>
        <end position="22"/>
    </location>
</feature>
<comment type="subcellular location">
    <subcellularLocation>
        <location evidence="1 10">Cell outer membrane</location>
        <topology evidence="1 10">Multi-pass membrane protein</topology>
    </subcellularLocation>
</comment>
<dbReference type="CDD" id="cd01347">
    <property type="entry name" value="ligand_gated_channel"/>
    <property type="match status" value="1"/>
</dbReference>
<feature type="chain" id="PRO_5031300229" evidence="12">
    <location>
        <begin position="23"/>
        <end position="699"/>
    </location>
</feature>
<dbReference type="NCBIfam" id="TIGR01783">
    <property type="entry name" value="TonB-siderophor"/>
    <property type="match status" value="1"/>
</dbReference>